<name>A0AC61RK42_9BACT</name>
<keyword evidence="2" id="KW-1185">Reference proteome</keyword>
<sequence length="348" mass="38880">MHNNHSHPKIMMIYTGGTIGMRENPVTKALEPFDFDHLIDSVPKLKMLDFEIAHHQFEQPIDSSAMTPSHWGEIAKVIEDNYEKYDGFVVLHGTDTMAYTASALSFMFENLNKPVIITGSQLPIGEVRTDGEENLITSLQIAAARDANGEHTVREVAILFENYLWRGNRSTKRSADNFNAFKSNNYPELAKIGLGITFNRESLWRGGRSDQPLKVHYDMDCNVMFIDLFPGIEEKVVRHMLATPDIKGIVLKTFGAGNGPNSQWFIDAIKETVDRGIVVLNITQCYNGSVEPYRYVTGLDLANAGVISGHDMTSEAAITKLMYLLGRGMSASEVKVFMECSLRGEMSC</sequence>
<evidence type="ECO:0000313" key="1">
    <source>
        <dbReference type="EMBL" id="TGY77557.1"/>
    </source>
</evidence>
<gene>
    <name evidence="1" type="ORF">E5331_14015</name>
</gene>
<dbReference type="Proteomes" id="UP000306319">
    <property type="component" value="Unassembled WGS sequence"/>
</dbReference>
<dbReference type="EC" id="3.5.1.1" evidence="1"/>
<accession>A0AC61RK42</accession>
<reference evidence="1" key="1">
    <citation type="submission" date="2019-04" db="EMBL/GenBank/DDBJ databases">
        <title>Microbes associate with the intestines of laboratory mice.</title>
        <authorList>
            <person name="Navarre W."/>
            <person name="Wong E."/>
            <person name="Huang K."/>
            <person name="Tropini C."/>
            <person name="Ng K."/>
            <person name="Yu B."/>
        </authorList>
    </citation>
    <scope>NUCLEOTIDE SEQUENCE</scope>
    <source>
        <strain evidence="1">NM04_E33</strain>
    </source>
</reference>
<keyword evidence="1" id="KW-0378">Hydrolase</keyword>
<organism evidence="1 2">
    <name type="scientific">Lepagella muris</name>
    <dbReference type="NCBI Taxonomy" id="3032870"/>
    <lineage>
        <taxon>Bacteria</taxon>
        <taxon>Pseudomonadati</taxon>
        <taxon>Bacteroidota</taxon>
        <taxon>Bacteroidia</taxon>
        <taxon>Bacteroidales</taxon>
        <taxon>Muribaculaceae</taxon>
        <taxon>Lepagella</taxon>
    </lineage>
</organism>
<proteinExistence type="predicted"/>
<evidence type="ECO:0000313" key="2">
    <source>
        <dbReference type="Proteomes" id="UP000306319"/>
    </source>
</evidence>
<protein>
    <submittedName>
        <fullName evidence="1">Type I asparaginase</fullName>
        <ecNumber evidence="1">3.5.1.1</ecNumber>
    </submittedName>
</protein>
<comment type="caution">
    <text evidence="1">The sequence shown here is derived from an EMBL/GenBank/DDBJ whole genome shotgun (WGS) entry which is preliminary data.</text>
</comment>
<dbReference type="EMBL" id="SRYB01000023">
    <property type="protein sequence ID" value="TGY77557.1"/>
    <property type="molecule type" value="Genomic_DNA"/>
</dbReference>